<keyword evidence="1" id="KW-0732">Signal</keyword>
<evidence type="ECO:0000313" key="3">
    <source>
        <dbReference type="Proteomes" id="UP000037510"/>
    </source>
</evidence>
<gene>
    <name evidence="2" type="ORF">OBRU01_19391</name>
</gene>
<dbReference type="AlphaFoldDB" id="A0A0L7KWT1"/>
<proteinExistence type="predicted"/>
<dbReference type="EMBL" id="JTDY01004827">
    <property type="protein sequence ID" value="KOB67703.1"/>
    <property type="molecule type" value="Genomic_DNA"/>
</dbReference>
<evidence type="ECO:0000313" key="2">
    <source>
        <dbReference type="EMBL" id="KOB67703.1"/>
    </source>
</evidence>
<sequence length="105" mass="11478">MMAMLWMPLRVAAVEGCVVGNPVVGLQAGFPWESTTASSVTTPIWREKNKVLTAARHHEDPGPRRARARALPAHARAARAHLLDGRAPRLRPQAGGPSLQRIRFT</sequence>
<feature type="chain" id="PRO_5005572839" description="Secreted protein" evidence="1">
    <location>
        <begin position="17"/>
        <end position="105"/>
    </location>
</feature>
<keyword evidence="3" id="KW-1185">Reference proteome</keyword>
<organism evidence="2 3">
    <name type="scientific">Operophtera brumata</name>
    <name type="common">Winter moth</name>
    <name type="synonym">Phalaena brumata</name>
    <dbReference type="NCBI Taxonomy" id="104452"/>
    <lineage>
        <taxon>Eukaryota</taxon>
        <taxon>Metazoa</taxon>
        <taxon>Ecdysozoa</taxon>
        <taxon>Arthropoda</taxon>
        <taxon>Hexapoda</taxon>
        <taxon>Insecta</taxon>
        <taxon>Pterygota</taxon>
        <taxon>Neoptera</taxon>
        <taxon>Endopterygota</taxon>
        <taxon>Lepidoptera</taxon>
        <taxon>Glossata</taxon>
        <taxon>Ditrysia</taxon>
        <taxon>Geometroidea</taxon>
        <taxon>Geometridae</taxon>
        <taxon>Larentiinae</taxon>
        <taxon>Operophtera</taxon>
    </lineage>
</organism>
<reference evidence="2 3" key="1">
    <citation type="journal article" date="2015" name="Genome Biol. Evol.">
        <title>The genome of winter moth (Operophtera brumata) provides a genomic perspective on sexual dimorphism and phenology.</title>
        <authorList>
            <person name="Derks M.F."/>
            <person name="Smit S."/>
            <person name="Salis L."/>
            <person name="Schijlen E."/>
            <person name="Bossers A."/>
            <person name="Mateman C."/>
            <person name="Pijl A.S."/>
            <person name="de Ridder D."/>
            <person name="Groenen M.A."/>
            <person name="Visser M.E."/>
            <person name="Megens H.J."/>
        </authorList>
    </citation>
    <scope>NUCLEOTIDE SEQUENCE [LARGE SCALE GENOMIC DNA]</scope>
    <source>
        <strain evidence="2">WM2013NL</strain>
        <tissue evidence="2">Head and thorax</tissue>
    </source>
</reference>
<evidence type="ECO:0008006" key="4">
    <source>
        <dbReference type="Google" id="ProtNLM"/>
    </source>
</evidence>
<accession>A0A0L7KWT1</accession>
<dbReference type="Proteomes" id="UP000037510">
    <property type="component" value="Unassembled WGS sequence"/>
</dbReference>
<protein>
    <recommendedName>
        <fullName evidence="4">Secreted protein</fullName>
    </recommendedName>
</protein>
<comment type="caution">
    <text evidence="2">The sequence shown here is derived from an EMBL/GenBank/DDBJ whole genome shotgun (WGS) entry which is preliminary data.</text>
</comment>
<name>A0A0L7KWT1_OPEBR</name>
<feature type="signal peptide" evidence="1">
    <location>
        <begin position="1"/>
        <end position="16"/>
    </location>
</feature>
<evidence type="ECO:0000256" key="1">
    <source>
        <dbReference type="SAM" id="SignalP"/>
    </source>
</evidence>